<dbReference type="AlphaFoldDB" id="A0A0H5C3W2"/>
<reference evidence="4" key="1">
    <citation type="journal article" date="2015" name="J. Biotechnol.">
        <title>The structure of the Cyberlindnera jadinii genome and its relation to Candida utilis analyzed by the occurrence of single nucleotide polymorphisms.</title>
        <authorList>
            <person name="Rupp O."/>
            <person name="Brinkrolf K."/>
            <person name="Buerth C."/>
            <person name="Kunigo M."/>
            <person name="Schneider J."/>
            <person name="Jaenicke S."/>
            <person name="Goesmann A."/>
            <person name="Puehler A."/>
            <person name="Jaeger K.-E."/>
            <person name="Ernst J.F."/>
        </authorList>
    </citation>
    <scope>NUCLEOTIDE SEQUENCE [LARGE SCALE GENOMIC DNA]</scope>
    <source>
        <strain evidence="4">ATCC 18201 / CBS 1600 / BCRC 20928 / JCM 3617 / NBRC 0987 / NRRL Y-1542</strain>
    </source>
</reference>
<feature type="compositionally biased region" description="Polar residues" evidence="1">
    <location>
        <begin position="97"/>
        <end position="106"/>
    </location>
</feature>
<dbReference type="Gene3D" id="3.40.50.300">
    <property type="entry name" value="P-loop containing nucleotide triphosphate hydrolases"/>
    <property type="match status" value="1"/>
</dbReference>
<feature type="domain" description="AAA+ ATPase" evidence="2">
    <location>
        <begin position="191"/>
        <end position="336"/>
    </location>
</feature>
<dbReference type="SUPFAM" id="SSF52540">
    <property type="entry name" value="P-loop containing nucleoside triphosphate hydrolases"/>
    <property type="match status" value="1"/>
</dbReference>
<evidence type="ECO:0000259" key="2">
    <source>
        <dbReference type="SMART" id="SM00382"/>
    </source>
</evidence>
<dbReference type="InterPro" id="IPR003593">
    <property type="entry name" value="AAA+_ATPase"/>
</dbReference>
<dbReference type="Gene3D" id="1.10.8.60">
    <property type="match status" value="1"/>
</dbReference>
<dbReference type="CDD" id="cd00009">
    <property type="entry name" value="AAA"/>
    <property type="match status" value="1"/>
</dbReference>
<dbReference type="PANTHER" id="PTHR23389:SF3">
    <property type="entry name" value="CHROMOSOME TRANSMISSION FIDELITY PROTEIN 18 HOMOLOG"/>
    <property type="match status" value="1"/>
</dbReference>
<dbReference type="GO" id="GO:0003677">
    <property type="term" value="F:DNA binding"/>
    <property type="evidence" value="ECO:0007669"/>
    <property type="project" value="TreeGrafter"/>
</dbReference>
<dbReference type="SMART" id="SM00382">
    <property type="entry name" value="AAA"/>
    <property type="match status" value="1"/>
</dbReference>
<name>A0A0H5C3W2_CYBJN</name>
<evidence type="ECO:0000313" key="4">
    <source>
        <dbReference type="Proteomes" id="UP000038830"/>
    </source>
</evidence>
<gene>
    <name evidence="3" type="ORF">BN1211_3135</name>
</gene>
<dbReference type="GO" id="GO:0005524">
    <property type="term" value="F:ATP binding"/>
    <property type="evidence" value="ECO:0007669"/>
    <property type="project" value="InterPro"/>
</dbReference>
<protein>
    <recommendedName>
        <fullName evidence="2">AAA+ ATPase domain-containing protein</fullName>
    </recommendedName>
</protein>
<dbReference type="Pfam" id="PF00004">
    <property type="entry name" value="AAA"/>
    <property type="match status" value="1"/>
</dbReference>
<proteinExistence type="predicted"/>
<dbReference type="InterPro" id="IPR003959">
    <property type="entry name" value="ATPase_AAA_core"/>
</dbReference>
<feature type="compositionally biased region" description="Basic residues" evidence="1">
    <location>
        <begin position="112"/>
        <end position="122"/>
    </location>
</feature>
<sequence length="708" mass="80873">MTSKPSLDFSLDKLNFQNRLLAPRASQATSLLLPGTQRDGSKEVHLASGRVITLKKRTPKAPVSLEDAIHQDKSDYGFRINELYAKLEVEELKAQRQPASSTTTENGADRTKSKKKKARKSNIKGSEKHTLWAEKWRPKTFFDFVGNELTNRKILTWLRQWDRVVFEKNLKPMTTEDENSSRFTDPFGRPERKVLLITGAPGLGKTTAAHVIAKQAGYEVMEINASDERAGQRVKDKVNNSLTTSTFSGKPTCLIADEVDGGAEFGFIKVLMDILNDDAKSVKKLQSLEYSKFKAQSGKNRPKFLLRPIICICNDAYVPALEKLRLNAEMITFQQATEASLMDRLRFICDAEDVSLTNSQLKEIVMLTDYDIRSCVNLLQFGGGLNTSKDSRKKDFQMTWYGLVNEVFRRKAKMSPKEQFTHLAQLLNVSTNIDKVVHGCFQAYPGVHFQDVAMSKPAKISDWLYFGDRMGHAQFEAIGDLSYYQSQVALQFFNMFGDLGNRSSIKVKSDWEYFERRKQTSNIVKQVYTRLNSQLRSMVSERELATLVLPYLDYIITPERKSIHHMKEGDKLKIENAIAAIQGFGLYLNKGKDSDYNDIFVTFPDITPVTRFDSGSVKKQQQRQTQVFPTLLKEMEALKAKKRAYAQMAEGDTKQTQNIDDLKNQYTKMTETEANTKKQKTDVKIWVKYHEGFSNAVRKPVKWENLWQ</sequence>
<dbReference type="EMBL" id="CDQK01000003">
    <property type="protein sequence ID" value="CEP22725.1"/>
    <property type="molecule type" value="Genomic_DNA"/>
</dbReference>
<feature type="region of interest" description="Disordered" evidence="1">
    <location>
        <begin position="94"/>
        <end position="127"/>
    </location>
</feature>
<dbReference type="GO" id="GO:0005634">
    <property type="term" value="C:nucleus"/>
    <property type="evidence" value="ECO:0007669"/>
    <property type="project" value="TreeGrafter"/>
</dbReference>
<dbReference type="PANTHER" id="PTHR23389">
    <property type="entry name" value="CHROMOSOME TRANSMISSION FIDELITY FACTOR 18"/>
    <property type="match status" value="1"/>
</dbReference>
<dbReference type="InterPro" id="IPR027417">
    <property type="entry name" value="P-loop_NTPase"/>
</dbReference>
<organism evidence="3 4">
    <name type="scientific">Cyberlindnera jadinii (strain ATCC 18201 / CBS 1600 / BCRC 20928 / JCM 3617 / NBRC 0987 / NRRL Y-1542)</name>
    <name type="common">Torula yeast</name>
    <name type="synonym">Candida utilis</name>
    <dbReference type="NCBI Taxonomy" id="983966"/>
    <lineage>
        <taxon>Eukaryota</taxon>
        <taxon>Fungi</taxon>
        <taxon>Dikarya</taxon>
        <taxon>Ascomycota</taxon>
        <taxon>Saccharomycotina</taxon>
        <taxon>Saccharomycetes</taxon>
        <taxon>Phaffomycetales</taxon>
        <taxon>Phaffomycetaceae</taxon>
        <taxon>Cyberlindnera</taxon>
    </lineage>
</organism>
<dbReference type="Proteomes" id="UP000038830">
    <property type="component" value="Unassembled WGS sequence"/>
</dbReference>
<evidence type="ECO:0000313" key="3">
    <source>
        <dbReference type="EMBL" id="CEP22725.1"/>
    </source>
</evidence>
<dbReference type="GO" id="GO:0016887">
    <property type="term" value="F:ATP hydrolysis activity"/>
    <property type="evidence" value="ECO:0007669"/>
    <property type="project" value="InterPro"/>
</dbReference>
<evidence type="ECO:0000256" key="1">
    <source>
        <dbReference type="SAM" id="MobiDB-lite"/>
    </source>
</evidence>
<accession>A0A0H5C3W2</accession>